<dbReference type="Proteomes" id="UP000837857">
    <property type="component" value="Chromosome 16"/>
</dbReference>
<keyword evidence="3" id="KW-1185">Reference proteome</keyword>
<feature type="non-terminal residue" evidence="2">
    <location>
        <position position="102"/>
    </location>
</feature>
<proteinExistence type="predicted"/>
<evidence type="ECO:0000313" key="2">
    <source>
        <dbReference type="EMBL" id="CAH2045407.1"/>
    </source>
</evidence>
<accession>A0ABN8I456</accession>
<organism evidence="2 3">
    <name type="scientific">Iphiclides podalirius</name>
    <name type="common">scarce swallowtail</name>
    <dbReference type="NCBI Taxonomy" id="110791"/>
    <lineage>
        <taxon>Eukaryota</taxon>
        <taxon>Metazoa</taxon>
        <taxon>Ecdysozoa</taxon>
        <taxon>Arthropoda</taxon>
        <taxon>Hexapoda</taxon>
        <taxon>Insecta</taxon>
        <taxon>Pterygota</taxon>
        <taxon>Neoptera</taxon>
        <taxon>Endopterygota</taxon>
        <taxon>Lepidoptera</taxon>
        <taxon>Glossata</taxon>
        <taxon>Ditrysia</taxon>
        <taxon>Papilionoidea</taxon>
        <taxon>Papilionidae</taxon>
        <taxon>Papilioninae</taxon>
        <taxon>Iphiclides</taxon>
    </lineage>
</organism>
<evidence type="ECO:0000313" key="3">
    <source>
        <dbReference type="Proteomes" id="UP000837857"/>
    </source>
</evidence>
<evidence type="ECO:0000256" key="1">
    <source>
        <dbReference type="SAM" id="MobiDB-lite"/>
    </source>
</evidence>
<feature type="region of interest" description="Disordered" evidence="1">
    <location>
        <begin position="1"/>
        <end position="38"/>
    </location>
</feature>
<dbReference type="EMBL" id="OW152828">
    <property type="protein sequence ID" value="CAH2045407.1"/>
    <property type="molecule type" value="Genomic_DNA"/>
</dbReference>
<feature type="compositionally biased region" description="Basic residues" evidence="1">
    <location>
        <begin position="11"/>
        <end position="24"/>
    </location>
</feature>
<protein>
    <submittedName>
        <fullName evidence="2">Uncharacterized protein</fullName>
    </submittedName>
</protein>
<sequence>MNKDYLDSAVIRKRGRPAGKRRMPLSREQRKARNAQYERERRNVIAEATCELAEAAGCDQSVSVATLLTSVLDLFESSAKRDPSDSIEAMKQENEDIQKESE</sequence>
<feature type="region of interest" description="Disordered" evidence="1">
    <location>
        <begin position="78"/>
        <end position="102"/>
    </location>
</feature>
<reference evidence="2" key="1">
    <citation type="submission" date="2022-03" db="EMBL/GenBank/DDBJ databases">
        <authorList>
            <person name="Martin H S."/>
        </authorList>
    </citation>
    <scope>NUCLEOTIDE SEQUENCE</scope>
</reference>
<gene>
    <name evidence="2" type="ORF">IPOD504_LOCUS5058</name>
</gene>
<feature type="compositionally biased region" description="Basic and acidic residues" evidence="1">
    <location>
        <begin position="25"/>
        <end position="38"/>
    </location>
</feature>
<name>A0ABN8I456_9NEOP</name>